<keyword evidence="9 11" id="KW-0472">Membrane</keyword>
<evidence type="ECO:0000313" key="13">
    <source>
        <dbReference type="EMBL" id="SDK90802.1"/>
    </source>
</evidence>
<feature type="transmembrane region" description="Helical" evidence="11">
    <location>
        <begin position="277"/>
        <end position="294"/>
    </location>
</feature>
<feature type="transmembrane region" description="Helical" evidence="11">
    <location>
        <begin position="6"/>
        <end position="23"/>
    </location>
</feature>
<dbReference type="AlphaFoldDB" id="A0A1G9FR37"/>
<dbReference type="Gene3D" id="1.20.1530.20">
    <property type="match status" value="1"/>
</dbReference>
<dbReference type="GO" id="GO:1902600">
    <property type="term" value="P:proton transmembrane transport"/>
    <property type="evidence" value="ECO:0007669"/>
    <property type="project" value="InterPro"/>
</dbReference>
<evidence type="ECO:0000256" key="4">
    <source>
        <dbReference type="ARBA" id="ARBA00022449"/>
    </source>
</evidence>
<feature type="transmembrane region" description="Helical" evidence="11">
    <location>
        <begin position="137"/>
        <end position="157"/>
    </location>
</feature>
<keyword evidence="10" id="KW-0739">Sodium transport</keyword>
<accession>A0A1G9FR37</accession>
<evidence type="ECO:0000256" key="3">
    <source>
        <dbReference type="ARBA" id="ARBA00022448"/>
    </source>
</evidence>
<dbReference type="EMBL" id="FNFM01000017">
    <property type="protein sequence ID" value="SDK90802.1"/>
    <property type="molecule type" value="Genomic_DNA"/>
</dbReference>
<dbReference type="Pfam" id="PF00999">
    <property type="entry name" value="Na_H_Exchanger"/>
    <property type="match status" value="1"/>
</dbReference>
<sequence length="442" mass="45856">MSEGNLAQLLVSLTLVLVIAHVLGQLAQRLHQPRVAGELLGGLLLGPTVLGFFAPDLTHRLIPAVGPVSTVLGGAEQLGMLMLMFLAGTEVRRLFPQGNRKAVTMVVVVGMIIPFAATLLGLNLFEINSVSGPAENRSALILVIASAVAVTSIPVISRIMLDLGILNTAFAGVVLSVAVIEDVVLYVVISVALGLANDSERSMVGLPELVGMSPGIGMGFYYVVATLLFLFAAAVLLPRAANPMMKRIVVANISPFGATTLCAVLTTAMAATASLVGVQPMFGAFVAGILIARLESENQVTLSAQYRSFASAFFLPLYFAAVGLELDLVNNLALGFTATLFVLASGVKLVSAYLGGRLGGKRRTPALHLAVALNARGGPGIVLANLSFDSGIVNAEGFTALIILAVGTSLLAGGWLRLALERGSPLEDPPLRSQRSGLDQAG</sequence>
<dbReference type="OrthoDB" id="9793589at2"/>
<keyword evidence="3" id="KW-0813">Transport</keyword>
<dbReference type="Proteomes" id="UP000199213">
    <property type="component" value="Unassembled WGS sequence"/>
</dbReference>
<feature type="transmembrane region" description="Helical" evidence="11">
    <location>
        <begin position="35"/>
        <end position="54"/>
    </location>
</feature>
<dbReference type="PANTHER" id="PTHR43562">
    <property type="entry name" value="NAPA-TYPE SODIUM/HYDROGEN ANTIPORTER"/>
    <property type="match status" value="1"/>
</dbReference>
<protein>
    <submittedName>
        <fullName evidence="13">Kef-type K+ transport system, membrane component KefB</fullName>
    </submittedName>
</protein>
<reference evidence="14" key="1">
    <citation type="submission" date="2016-10" db="EMBL/GenBank/DDBJ databases">
        <authorList>
            <person name="Varghese N."/>
            <person name="Submissions S."/>
        </authorList>
    </citation>
    <scope>NUCLEOTIDE SEQUENCE [LARGE SCALE GENOMIC DNA]</scope>
    <source>
        <strain evidence="14">DSM 45460</strain>
    </source>
</reference>
<evidence type="ECO:0000256" key="11">
    <source>
        <dbReference type="SAM" id="Phobius"/>
    </source>
</evidence>
<keyword evidence="14" id="KW-1185">Reference proteome</keyword>
<dbReference type="InterPro" id="IPR038770">
    <property type="entry name" value="Na+/solute_symporter_sf"/>
</dbReference>
<evidence type="ECO:0000256" key="10">
    <source>
        <dbReference type="ARBA" id="ARBA00023201"/>
    </source>
</evidence>
<evidence type="ECO:0000256" key="1">
    <source>
        <dbReference type="ARBA" id="ARBA00004141"/>
    </source>
</evidence>
<dbReference type="RefSeq" id="WP_092632785.1">
    <property type="nucleotide sequence ID" value="NZ_FNFM01000017.1"/>
</dbReference>
<evidence type="ECO:0000256" key="8">
    <source>
        <dbReference type="ARBA" id="ARBA00023065"/>
    </source>
</evidence>
<evidence type="ECO:0000313" key="14">
    <source>
        <dbReference type="Proteomes" id="UP000199213"/>
    </source>
</evidence>
<dbReference type="InterPro" id="IPR006153">
    <property type="entry name" value="Cation/H_exchanger_TM"/>
</dbReference>
<feature type="transmembrane region" description="Helical" evidence="11">
    <location>
        <begin position="169"/>
        <end position="196"/>
    </location>
</feature>
<gene>
    <name evidence="13" type="ORF">SAMN04487820_1175</name>
</gene>
<keyword evidence="5 11" id="KW-0812">Transmembrane</keyword>
<feature type="domain" description="Cation/H+ exchanger transmembrane" evidence="12">
    <location>
        <begin position="18"/>
        <end position="421"/>
    </location>
</feature>
<feature type="transmembrane region" description="Helical" evidence="11">
    <location>
        <begin position="366"/>
        <end position="386"/>
    </location>
</feature>
<feature type="transmembrane region" description="Helical" evidence="11">
    <location>
        <begin position="249"/>
        <end position="271"/>
    </location>
</feature>
<proteinExistence type="inferred from homology"/>
<evidence type="ECO:0000256" key="2">
    <source>
        <dbReference type="ARBA" id="ARBA00005551"/>
    </source>
</evidence>
<dbReference type="GO" id="GO:0006814">
    <property type="term" value="P:sodium ion transport"/>
    <property type="evidence" value="ECO:0007669"/>
    <property type="project" value="UniProtKB-KW"/>
</dbReference>
<feature type="transmembrane region" description="Helical" evidence="11">
    <location>
        <begin position="103"/>
        <end position="125"/>
    </location>
</feature>
<feature type="transmembrane region" description="Helical" evidence="11">
    <location>
        <begin position="216"/>
        <end position="237"/>
    </location>
</feature>
<evidence type="ECO:0000256" key="6">
    <source>
        <dbReference type="ARBA" id="ARBA00022989"/>
    </source>
</evidence>
<evidence type="ECO:0000256" key="5">
    <source>
        <dbReference type="ARBA" id="ARBA00022692"/>
    </source>
</evidence>
<feature type="transmembrane region" description="Helical" evidence="11">
    <location>
        <begin position="306"/>
        <end position="326"/>
    </location>
</feature>
<evidence type="ECO:0000256" key="9">
    <source>
        <dbReference type="ARBA" id="ARBA00023136"/>
    </source>
</evidence>
<keyword evidence="7" id="KW-0915">Sodium</keyword>
<feature type="transmembrane region" description="Helical" evidence="11">
    <location>
        <begin position="74"/>
        <end position="91"/>
    </location>
</feature>
<feature type="transmembrane region" description="Helical" evidence="11">
    <location>
        <begin position="398"/>
        <end position="416"/>
    </location>
</feature>
<feature type="transmembrane region" description="Helical" evidence="11">
    <location>
        <begin position="332"/>
        <end position="354"/>
    </location>
</feature>
<organism evidence="13 14">
    <name type="scientific">Actinopolyspora mzabensis</name>
    <dbReference type="NCBI Taxonomy" id="995066"/>
    <lineage>
        <taxon>Bacteria</taxon>
        <taxon>Bacillati</taxon>
        <taxon>Actinomycetota</taxon>
        <taxon>Actinomycetes</taxon>
        <taxon>Actinopolysporales</taxon>
        <taxon>Actinopolysporaceae</taxon>
        <taxon>Actinopolyspora</taxon>
    </lineage>
</organism>
<evidence type="ECO:0000259" key="12">
    <source>
        <dbReference type="Pfam" id="PF00999"/>
    </source>
</evidence>
<keyword evidence="8" id="KW-0406">Ion transport</keyword>
<keyword evidence="6 11" id="KW-1133">Transmembrane helix</keyword>
<comment type="subcellular location">
    <subcellularLocation>
        <location evidence="1">Membrane</location>
        <topology evidence="1">Multi-pass membrane protein</topology>
    </subcellularLocation>
</comment>
<evidence type="ECO:0000256" key="7">
    <source>
        <dbReference type="ARBA" id="ARBA00023053"/>
    </source>
</evidence>
<keyword evidence="4" id="KW-0050">Antiport</keyword>
<name>A0A1G9FR37_ACTMZ</name>
<comment type="similarity">
    <text evidence="2">Belongs to the monovalent cation:proton antiporter 2 (CPA2) transporter (TC 2.A.37) family.</text>
</comment>
<dbReference type="GO" id="GO:0015297">
    <property type="term" value="F:antiporter activity"/>
    <property type="evidence" value="ECO:0007669"/>
    <property type="project" value="UniProtKB-KW"/>
</dbReference>
<dbReference type="GO" id="GO:0016020">
    <property type="term" value="C:membrane"/>
    <property type="evidence" value="ECO:0007669"/>
    <property type="project" value="UniProtKB-SubCell"/>
</dbReference>
<dbReference type="PANTHER" id="PTHR43562:SF3">
    <property type="entry name" value="SODIUM ION_PROTON EXCHANGER (EUROFUNG)"/>
    <property type="match status" value="1"/>
</dbReference>